<evidence type="ECO:0000313" key="2">
    <source>
        <dbReference type="Proteomes" id="UP000807353"/>
    </source>
</evidence>
<accession>A0A9P6CDQ5</accession>
<dbReference type="EMBL" id="MU150378">
    <property type="protein sequence ID" value="KAF9457299.1"/>
    <property type="molecule type" value="Genomic_DNA"/>
</dbReference>
<gene>
    <name evidence="1" type="ORF">BDZ94DRAFT_1273638</name>
</gene>
<protein>
    <submittedName>
        <fullName evidence="1">Uncharacterized protein</fullName>
    </submittedName>
</protein>
<name>A0A9P6CDQ5_9AGAR</name>
<evidence type="ECO:0000313" key="1">
    <source>
        <dbReference type="EMBL" id="KAF9457299.1"/>
    </source>
</evidence>
<dbReference type="Proteomes" id="UP000807353">
    <property type="component" value="Unassembled WGS sequence"/>
</dbReference>
<comment type="caution">
    <text evidence="1">The sequence shown here is derived from an EMBL/GenBank/DDBJ whole genome shotgun (WGS) entry which is preliminary data.</text>
</comment>
<reference evidence="1" key="1">
    <citation type="submission" date="2020-11" db="EMBL/GenBank/DDBJ databases">
        <authorList>
            <consortium name="DOE Joint Genome Institute"/>
            <person name="Ahrendt S."/>
            <person name="Riley R."/>
            <person name="Andreopoulos W."/>
            <person name="Labutti K."/>
            <person name="Pangilinan J."/>
            <person name="Ruiz-Duenas F.J."/>
            <person name="Barrasa J.M."/>
            <person name="Sanchez-Garcia M."/>
            <person name="Camarero S."/>
            <person name="Miyauchi S."/>
            <person name="Serrano A."/>
            <person name="Linde D."/>
            <person name="Babiker R."/>
            <person name="Drula E."/>
            <person name="Ayuso-Fernandez I."/>
            <person name="Pacheco R."/>
            <person name="Padilla G."/>
            <person name="Ferreira P."/>
            <person name="Barriuso J."/>
            <person name="Kellner H."/>
            <person name="Castanera R."/>
            <person name="Alfaro M."/>
            <person name="Ramirez L."/>
            <person name="Pisabarro A.G."/>
            <person name="Kuo A."/>
            <person name="Tritt A."/>
            <person name="Lipzen A."/>
            <person name="He G."/>
            <person name="Yan M."/>
            <person name="Ng V."/>
            <person name="Cullen D."/>
            <person name="Martin F."/>
            <person name="Rosso M.-N."/>
            <person name="Henrissat B."/>
            <person name="Hibbett D."/>
            <person name="Martinez A.T."/>
            <person name="Grigoriev I.V."/>
        </authorList>
    </citation>
    <scope>NUCLEOTIDE SEQUENCE</scope>
    <source>
        <strain evidence="1">CBS 247.69</strain>
    </source>
</reference>
<dbReference type="AlphaFoldDB" id="A0A9P6CDQ5"/>
<organism evidence="1 2">
    <name type="scientific">Collybia nuda</name>
    <dbReference type="NCBI Taxonomy" id="64659"/>
    <lineage>
        <taxon>Eukaryota</taxon>
        <taxon>Fungi</taxon>
        <taxon>Dikarya</taxon>
        <taxon>Basidiomycota</taxon>
        <taxon>Agaricomycotina</taxon>
        <taxon>Agaricomycetes</taxon>
        <taxon>Agaricomycetidae</taxon>
        <taxon>Agaricales</taxon>
        <taxon>Tricholomatineae</taxon>
        <taxon>Clitocybaceae</taxon>
        <taxon>Collybia</taxon>
    </lineage>
</organism>
<sequence>MNRIPRASAGLDLRPLMRGSCHAKAQYASNLLGVRLMLVIFLSRAHWVPAFLSTGEGSLSVGCGARSIEIPIKDRRTY</sequence>
<keyword evidence="2" id="KW-1185">Reference proteome</keyword>
<proteinExistence type="predicted"/>